<proteinExistence type="predicted"/>
<keyword evidence="2" id="KW-1185">Reference proteome</keyword>
<comment type="caution">
    <text evidence="1">The sequence shown here is derived from an EMBL/GenBank/DDBJ whole genome shotgun (WGS) entry which is preliminary data.</text>
</comment>
<gene>
    <name evidence="1" type="ORF">Tco_0802815</name>
</gene>
<dbReference type="Proteomes" id="UP001151760">
    <property type="component" value="Unassembled WGS sequence"/>
</dbReference>
<sequence>MLAFMEARIAKHVAAPIPPTNPTYDQEPLGHKTTMIRIRDDIPKEDMPPRRRFVLTAPPLGCDVAESSAAAARAPRRQYDFVDTIKTGQGLIHSPGHDAQTVARATDRAEDVGYVRALQASEHRMMTSIKEVNLGSATRHRDIRLEIYVVRGQRTAYETKLHEVWIKQKSQENGAEKTIQGVKYMVAELNIIHKPSLVNSIKGMTRRHEESTRECGIYTRSTLRRSTRYRNNGLPRWILV</sequence>
<evidence type="ECO:0000313" key="1">
    <source>
        <dbReference type="EMBL" id="GJS95847.1"/>
    </source>
</evidence>
<name>A0ABQ5A3X2_9ASTR</name>
<protein>
    <submittedName>
        <fullName evidence="1">Uncharacterized protein</fullName>
    </submittedName>
</protein>
<accession>A0ABQ5A3X2</accession>
<organism evidence="1 2">
    <name type="scientific">Tanacetum coccineum</name>
    <dbReference type="NCBI Taxonomy" id="301880"/>
    <lineage>
        <taxon>Eukaryota</taxon>
        <taxon>Viridiplantae</taxon>
        <taxon>Streptophyta</taxon>
        <taxon>Embryophyta</taxon>
        <taxon>Tracheophyta</taxon>
        <taxon>Spermatophyta</taxon>
        <taxon>Magnoliopsida</taxon>
        <taxon>eudicotyledons</taxon>
        <taxon>Gunneridae</taxon>
        <taxon>Pentapetalae</taxon>
        <taxon>asterids</taxon>
        <taxon>campanulids</taxon>
        <taxon>Asterales</taxon>
        <taxon>Asteraceae</taxon>
        <taxon>Asteroideae</taxon>
        <taxon>Anthemideae</taxon>
        <taxon>Anthemidinae</taxon>
        <taxon>Tanacetum</taxon>
    </lineage>
</organism>
<reference evidence="1" key="2">
    <citation type="submission" date="2022-01" db="EMBL/GenBank/DDBJ databases">
        <authorList>
            <person name="Yamashiro T."/>
            <person name="Shiraishi A."/>
            <person name="Satake H."/>
            <person name="Nakayama K."/>
        </authorList>
    </citation>
    <scope>NUCLEOTIDE SEQUENCE</scope>
</reference>
<reference evidence="1" key="1">
    <citation type="journal article" date="2022" name="Int. J. Mol. Sci.">
        <title>Draft Genome of Tanacetum Coccineum: Genomic Comparison of Closely Related Tanacetum-Family Plants.</title>
        <authorList>
            <person name="Yamashiro T."/>
            <person name="Shiraishi A."/>
            <person name="Nakayama K."/>
            <person name="Satake H."/>
        </authorList>
    </citation>
    <scope>NUCLEOTIDE SEQUENCE</scope>
</reference>
<dbReference type="EMBL" id="BQNB010011840">
    <property type="protein sequence ID" value="GJS95847.1"/>
    <property type="molecule type" value="Genomic_DNA"/>
</dbReference>
<evidence type="ECO:0000313" key="2">
    <source>
        <dbReference type="Proteomes" id="UP001151760"/>
    </source>
</evidence>